<accession>A0AAV4UYM7</accession>
<gene>
    <name evidence="1" type="ORF">CEXT_246931</name>
</gene>
<organism evidence="1 2">
    <name type="scientific">Caerostris extrusa</name>
    <name type="common">Bark spider</name>
    <name type="synonym">Caerostris bankana</name>
    <dbReference type="NCBI Taxonomy" id="172846"/>
    <lineage>
        <taxon>Eukaryota</taxon>
        <taxon>Metazoa</taxon>
        <taxon>Ecdysozoa</taxon>
        <taxon>Arthropoda</taxon>
        <taxon>Chelicerata</taxon>
        <taxon>Arachnida</taxon>
        <taxon>Araneae</taxon>
        <taxon>Araneomorphae</taxon>
        <taxon>Entelegynae</taxon>
        <taxon>Araneoidea</taxon>
        <taxon>Araneidae</taxon>
        <taxon>Caerostris</taxon>
    </lineage>
</organism>
<evidence type="ECO:0000313" key="1">
    <source>
        <dbReference type="EMBL" id="GIY62843.1"/>
    </source>
</evidence>
<reference evidence="1 2" key="1">
    <citation type="submission" date="2021-06" db="EMBL/GenBank/DDBJ databases">
        <title>Caerostris extrusa draft genome.</title>
        <authorList>
            <person name="Kono N."/>
            <person name="Arakawa K."/>
        </authorList>
    </citation>
    <scope>NUCLEOTIDE SEQUENCE [LARGE SCALE GENOMIC DNA]</scope>
</reference>
<comment type="caution">
    <text evidence="1">The sequence shown here is derived from an EMBL/GenBank/DDBJ whole genome shotgun (WGS) entry which is preliminary data.</text>
</comment>
<evidence type="ECO:0000313" key="2">
    <source>
        <dbReference type="Proteomes" id="UP001054945"/>
    </source>
</evidence>
<name>A0AAV4UYM7_CAEEX</name>
<protein>
    <submittedName>
        <fullName evidence="1">Uncharacterized protein</fullName>
    </submittedName>
</protein>
<dbReference type="Proteomes" id="UP001054945">
    <property type="component" value="Unassembled WGS sequence"/>
</dbReference>
<keyword evidence="2" id="KW-1185">Reference proteome</keyword>
<dbReference type="EMBL" id="BPLR01013676">
    <property type="protein sequence ID" value="GIY62843.1"/>
    <property type="molecule type" value="Genomic_DNA"/>
</dbReference>
<sequence length="139" mass="15928">MTYLVAAFCSKRVATTNPTERGWLFPYFPEAVVKSIGFLLQMKPFAPDQTHQQRGHPQKLLMKLLAVINNTRGAMTDPLDVCGRVKENQKMRMDNNKKEETIRRPRIYLGWNVPEESAVCQGLFAFADAVIGRRFPLEE</sequence>
<dbReference type="AlphaFoldDB" id="A0AAV4UYM7"/>
<proteinExistence type="predicted"/>